<dbReference type="RefSeq" id="WP_046370022.1">
    <property type="nucleotide sequence ID" value="NZ_BBWV01000003.1"/>
</dbReference>
<reference evidence="2 3" key="1">
    <citation type="submission" date="2015-04" db="EMBL/GenBank/DDBJ databases">
        <title>Whole genome shotgun sequence of Flavihumibacter petaseus NBRC 106054.</title>
        <authorList>
            <person name="Miyazawa S."/>
            <person name="Hosoyama A."/>
            <person name="Hashimoto M."/>
            <person name="Noguchi M."/>
            <person name="Tsuchikane K."/>
            <person name="Ohji S."/>
            <person name="Yamazoe A."/>
            <person name="Ichikawa N."/>
            <person name="Kimura A."/>
            <person name="Fujita N."/>
        </authorList>
    </citation>
    <scope>NUCLEOTIDE SEQUENCE [LARGE SCALE GENOMIC DNA]</scope>
    <source>
        <strain evidence="2 3">NBRC 106054</strain>
    </source>
</reference>
<dbReference type="EMBL" id="BBWV01000003">
    <property type="protein sequence ID" value="GAO44042.1"/>
    <property type="molecule type" value="Genomic_DNA"/>
</dbReference>
<evidence type="ECO:0000313" key="2">
    <source>
        <dbReference type="EMBL" id="GAO44042.1"/>
    </source>
</evidence>
<comment type="caution">
    <text evidence="2">The sequence shown here is derived from an EMBL/GenBank/DDBJ whole genome shotgun (WGS) entry which is preliminary data.</text>
</comment>
<feature type="signal peptide" evidence="1">
    <location>
        <begin position="1"/>
        <end position="21"/>
    </location>
</feature>
<accession>A0A0E9N206</accession>
<evidence type="ECO:0000256" key="1">
    <source>
        <dbReference type="SAM" id="SignalP"/>
    </source>
</evidence>
<name>A0A0E9N206_9BACT</name>
<dbReference type="AlphaFoldDB" id="A0A0E9N206"/>
<sequence>MKKLLPPLLALALLAAGNRPAGDELPEDGTIETPVGKLSFESGYPTSESVQKLYDDLDFQRADRSILWQILDADQF</sequence>
<proteinExistence type="predicted"/>
<keyword evidence="1" id="KW-0732">Signal</keyword>
<feature type="chain" id="PRO_5002430360" evidence="1">
    <location>
        <begin position="22"/>
        <end position="76"/>
    </location>
</feature>
<organism evidence="2 3">
    <name type="scientific">Flavihumibacter petaseus NBRC 106054</name>
    <dbReference type="NCBI Taxonomy" id="1220578"/>
    <lineage>
        <taxon>Bacteria</taxon>
        <taxon>Pseudomonadati</taxon>
        <taxon>Bacteroidota</taxon>
        <taxon>Chitinophagia</taxon>
        <taxon>Chitinophagales</taxon>
        <taxon>Chitinophagaceae</taxon>
        <taxon>Flavihumibacter</taxon>
    </lineage>
</organism>
<dbReference type="Proteomes" id="UP000033121">
    <property type="component" value="Unassembled WGS sequence"/>
</dbReference>
<keyword evidence="3" id="KW-1185">Reference proteome</keyword>
<protein>
    <submittedName>
        <fullName evidence="2">Uncharacterized protein</fullName>
    </submittedName>
</protein>
<evidence type="ECO:0000313" key="3">
    <source>
        <dbReference type="Proteomes" id="UP000033121"/>
    </source>
</evidence>
<gene>
    <name evidence="2" type="ORF">FPE01S_03_00820</name>
</gene>
<dbReference type="STRING" id="1220578.FPE01S_03_00820"/>